<evidence type="ECO:0000313" key="3">
    <source>
        <dbReference type="Proteomes" id="UP000324479"/>
    </source>
</evidence>
<accession>A0A5M6CU86</accession>
<dbReference type="InterPro" id="IPR018691">
    <property type="entry name" value="DUF2188"/>
</dbReference>
<evidence type="ECO:0000313" key="2">
    <source>
        <dbReference type="EMBL" id="KAA5538804.1"/>
    </source>
</evidence>
<dbReference type="AlphaFoldDB" id="A0A5M6CU86"/>
<dbReference type="RefSeq" id="WP_150079627.1">
    <property type="nucleotide sequence ID" value="NZ_VWOX01000025.1"/>
</dbReference>
<proteinExistence type="predicted"/>
<name>A0A5M6CU86_9BACT</name>
<protein>
    <submittedName>
        <fullName evidence="2">DUF2188 domain-containing protein</fullName>
    </submittedName>
</protein>
<dbReference type="Pfam" id="PF09954">
    <property type="entry name" value="DUF2188"/>
    <property type="match status" value="1"/>
</dbReference>
<evidence type="ECO:0000256" key="1">
    <source>
        <dbReference type="SAM" id="MobiDB-lite"/>
    </source>
</evidence>
<sequence length="77" mass="8596">MTKKDYHVVPGQNGWAVKREGAERASSVHPTQQQAIDAGKELAKTHKTELVIHRPNGQIRDSDSYGNDPNPPKDKKH</sequence>
<dbReference type="Proteomes" id="UP000324479">
    <property type="component" value="Unassembled WGS sequence"/>
</dbReference>
<feature type="region of interest" description="Disordered" evidence="1">
    <location>
        <begin position="52"/>
        <end position="77"/>
    </location>
</feature>
<keyword evidence="3" id="KW-1185">Reference proteome</keyword>
<comment type="caution">
    <text evidence="2">The sequence shown here is derived from an EMBL/GenBank/DDBJ whole genome shotgun (WGS) entry which is preliminary data.</text>
</comment>
<gene>
    <name evidence="2" type="ORF">FYK55_26310</name>
</gene>
<organism evidence="2 3">
    <name type="scientific">Roseiconus nitratireducens</name>
    <dbReference type="NCBI Taxonomy" id="2605748"/>
    <lineage>
        <taxon>Bacteria</taxon>
        <taxon>Pseudomonadati</taxon>
        <taxon>Planctomycetota</taxon>
        <taxon>Planctomycetia</taxon>
        <taxon>Pirellulales</taxon>
        <taxon>Pirellulaceae</taxon>
        <taxon>Roseiconus</taxon>
    </lineage>
</organism>
<dbReference type="EMBL" id="VWOX01000025">
    <property type="protein sequence ID" value="KAA5538804.1"/>
    <property type="molecule type" value="Genomic_DNA"/>
</dbReference>
<reference evidence="2 3" key="1">
    <citation type="submission" date="2019-08" db="EMBL/GenBank/DDBJ databases">
        <authorList>
            <person name="Dhanesh K."/>
            <person name="Kumar G."/>
            <person name="Sasikala C."/>
            <person name="Venkata Ramana C."/>
        </authorList>
    </citation>
    <scope>NUCLEOTIDE SEQUENCE [LARGE SCALE GENOMIC DNA]</scope>
    <source>
        <strain evidence="2 3">JC645</strain>
    </source>
</reference>